<dbReference type="Gene3D" id="3.40.50.620">
    <property type="entry name" value="HUPs"/>
    <property type="match status" value="1"/>
</dbReference>
<dbReference type="SUPFAM" id="SSF52402">
    <property type="entry name" value="Adenine nucleotide alpha hydrolases-like"/>
    <property type="match status" value="1"/>
</dbReference>
<gene>
    <name evidence="2" type="ORF">ACFSOY_20900</name>
</gene>
<dbReference type="PANTHER" id="PTHR43196:SF2">
    <property type="entry name" value="PHOSPHOADENOSINE PHOSPHOSULFATE REDUCTASE"/>
    <property type="match status" value="1"/>
</dbReference>
<sequence>MATAIQLELFEEPIVEGPTLEEEVRAIIDEIKDLYLDRSEAGPWAIACSFGKDSTTVLSLVARALQEMDAADRWRQVYVVTSDTRIENPEMADYAHSQSEQVNEWAKQSGIPIRSHIVWRELKRSFWVQHLGKGYPLPGNGRDRTCTHSLKIEPQNKFLQELKPSLLLLGTRTDESSRRARTIEKYREARESRFGYSPYQKDIKFYMPIVDLTTEDIWEFLQSPLPWGSSIEIRRLYREATGECGLLSPRKATKGRHACGARFGCWVCPPVQRDKSTENMALVHEWLLPLTEYRKELKEVWDGKKHPENRSGKMRKGKVLKEGQGCIRVPVRKQMLGRLLETEQEANAIRLEDGLLPLKLISDEELATIRAQWEEDEAERPWLL</sequence>
<comment type="caution">
    <text evidence="2">The sequence shown here is derived from an EMBL/GenBank/DDBJ whole genome shotgun (WGS) entry which is preliminary data.</text>
</comment>
<dbReference type="InterPro" id="IPR050128">
    <property type="entry name" value="Sulfate_adenylyltrnsfr_sub2"/>
</dbReference>
<feature type="domain" description="Phosphoadenosine phosphosulphate reductase" evidence="1">
    <location>
        <begin position="45"/>
        <end position="268"/>
    </location>
</feature>
<dbReference type="EMBL" id="JBHUIO010000025">
    <property type="protein sequence ID" value="MFD2172406.1"/>
    <property type="molecule type" value="Genomic_DNA"/>
</dbReference>
<dbReference type="RefSeq" id="WP_386049791.1">
    <property type="nucleotide sequence ID" value="NZ_JBHUIO010000025.1"/>
</dbReference>
<dbReference type="Pfam" id="PF01507">
    <property type="entry name" value="PAPS_reduct"/>
    <property type="match status" value="1"/>
</dbReference>
<evidence type="ECO:0000313" key="3">
    <source>
        <dbReference type="Proteomes" id="UP001597343"/>
    </source>
</evidence>
<evidence type="ECO:0000259" key="1">
    <source>
        <dbReference type="Pfam" id="PF01507"/>
    </source>
</evidence>
<dbReference type="Proteomes" id="UP001597343">
    <property type="component" value="Unassembled WGS sequence"/>
</dbReference>
<protein>
    <submittedName>
        <fullName evidence="2">Phosphoadenosine phosphosulfate reductase family protein</fullName>
    </submittedName>
</protein>
<name>A0ABW5A4F0_9BACL</name>
<dbReference type="InterPro" id="IPR002500">
    <property type="entry name" value="PAPS_reduct_dom"/>
</dbReference>
<dbReference type="PANTHER" id="PTHR43196">
    <property type="entry name" value="SULFATE ADENYLYLTRANSFERASE SUBUNIT 2"/>
    <property type="match status" value="1"/>
</dbReference>
<dbReference type="InterPro" id="IPR014729">
    <property type="entry name" value="Rossmann-like_a/b/a_fold"/>
</dbReference>
<evidence type="ECO:0000313" key="2">
    <source>
        <dbReference type="EMBL" id="MFD2172406.1"/>
    </source>
</evidence>
<accession>A0ABW5A4F0</accession>
<reference evidence="3" key="1">
    <citation type="journal article" date="2019" name="Int. J. Syst. Evol. Microbiol.">
        <title>The Global Catalogue of Microorganisms (GCM) 10K type strain sequencing project: providing services to taxonomists for standard genome sequencing and annotation.</title>
        <authorList>
            <consortium name="The Broad Institute Genomics Platform"/>
            <consortium name="The Broad Institute Genome Sequencing Center for Infectious Disease"/>
            <person name="Wu L."/>
            <person name="Ma J."/>
        </authorList>
    </citation>
    <scope>NUCLEOTIDE SEQUENCE [LARGE SCALE GENOMIC DNA]</scope>
    <source>
        <strain evidence="3">CGMCC 1.13574</strain>
    </source>
</reference>
<proteinExistence type="predicted"/>
<organism evidence="2 3">
    <name type="scientific">Tumebacillus lipolyticus</name>
    <dbReference type="NCBI Taxonomy" id="1280370"/>
    <lineage>
        <taxon>Bacteria</taxon>
        <taxon>Bacillati</taxon>
        <taxon>Bacillota</taxon>
        <taxon>Bacilli</taxon>
        <taxon>Bacillales</taxon>
        <taxon>Alicyclobacillaceae</taxon>
        <taxon>Tumebacillus</taxon>
    </lineage>
</organism>
<keyword evidence="3" id="KW-1185">Reference proteome</keyword>